<keyword evidence="5" id="KW-0479">Metal-binding</keyword>
<name>A0A315ZXY9_9FIRM</name>
<dbReference type="AlphaFoldDB" id="A0A315ZXY9"/>
<dbReference type="InterPro" id="IPR036565">
    <property type="entry name" value="Mur-like_cat_sf"/>
</dbReference>
<dbReference type="InterPro" id="IPR036615">
    <property type="entry name" value="Mur_ligase_C_dom_sf"/>
</dbReference>
<dbReference type="OrthoDB" id="9809356at2"/>
<dbReference type="PANTHER" id="PTHR11136">
    <property type="entry name" value="FOLYLPOLYGLUTAMATE SYNTHASE-RELATED"/>
    <property type="match status" value="1"/>
</dbReference>
<dbReference type="GO" id="GO:0046872">
    <property type="term" value="F:metal ion binding"/>
    <property type="evidence" value="ECO:0007669"/>
    <property type="project" value="UniProtKB-KW"/>
</dbReference>
<dbReference type="EMBL" id="UHJJ01000006">
    <property type="protein sequence ID" value="SUQ14496.1"/>
    <property type="molecule type" value="Genomic_DNA"/>
</dbReference>
<dbReference type="PROSITE" id="PS01011">
    <property type="entry name" value="FOLYLPOLYGLU_SYNT_1"/>
    <property type="match status" value="1"/>
</dbReference>
<dbReference type="InterPro" id="IPR001645">
    <property type="entry name" value="Folylpolyglutamate_synth"/>
</dbReference>
<evidence type="ECO:0000256" key="7">
    <source>
        <dbReference type="ARBA" id="ARBA00022840"/>
    </source>
</evidence>
<evidence type="ECO:0000256" key="4">
    <source>
        <dbReference type="ARBA" id="ARBA00022598"/>
    </source>
</evidence>
<dbReference type="Gene3D" id="3.40.1190.10">
    <property type="entry name" value="Mur-like, catalytic domain"/>
    <property type="match status" value="1"/>
</dbReference>
<keyword evidence="7 11" id="KW-0067">ATP-binding</keyword>
<comment type="cofactor">
    <cofactor evidence="1">
        <name>Mg(2+)</name>
        <dbReference type="ChEBI" id="CHEBI:18420"/>
    </cofactor>
</comment>
<keyword evidence="8" id="KW-0460">Magnesium</keyword>
<evidence type="ECO:0000256" key="6">
    <source>
        <dbReference type="ARBA" id="ARBA00022741"/>
    </source>
</evidence>
<sequence length="426" mass="48241">MTYEEAVDYILKIPRFTKKNKPEHTRRFLTYLGNPEKERKVLHVAGTNGKGSVCIYLSTMLLAQKKTVGLFVSPHLVKMNERIILNGRQISDETFLGLFECVMEKVEEMQKEGLPHPTFFEFLFGMAMTAFGRAGVEYIVLETGLGGRLDATNSIEKPLVTAITSIGLDHTAILGDTVEKIAFEKAGIIKPGVPVFYSDTCEKSNHVIEKRASKLGAPCKKIGKDAYEILGIQDKHIAFSCVNAYYGDTAWTLNNIGIYQPGNAYLAMEIMRLIFDRDGLTDLWRKALSQVKWEGRMEEVLPGVYVDGAHNISAVENFVRSVPDKEEGNIILFSAVRDKEYEEMIACLCRNLKTDFYVLIPIEDERAAPMEELQHIFRKYTDKPVFIRESLAEALQFVLENQQHREIYCLGSLYLAGMMKALINCY</sequence>
<evidence type="ECO:0000256" key="5">
    <source>
        <dbReference type="ARBA" id="ARBA00022723"/>
    </source>
</evidence>
<accession>A0A315ZXY9</accession>
<comment type="similarity">
    <text evidence="2 11">Belongs to the folylpolyglutamate synthase family.</text>
</comment>
<protein>
    <recommendedName>
        <fullName evidence="3">tetrahydrofolate synthase</fullName>
        <ecNumber evidence="3">6.3.2.17</ecNumber>
    </recommendedName>
    <alternativeName>
        <fullName evidence="9">Tetrahydrofolylpolyglutamate synthase</fullName>
    </alternativeName>
</protein>
<dbReference type="Pfam" id="PF02875">
    <property type="entry name" value="Mur_ligase_C"/>
    <property type="match status" value="1"/>
</dbReference>
<evidence type="ECO:0000256" key="8">
    <source>
        <dbReference type="ARBA" id="ARBA00022842"/>
    </source>
</evidence>
<dbReference type="GO" id="GO:0005524">
    <property type="term" value="F:ATP binding"/>
    <property type="evidence" value="ECO:0007669"/>
    <property type="project" value="UniProtKB-KW"/>
</dbReference>
<dbReference type="PIRSF" id="PIRSF001563">
    <property type="entry name" value="Folylpolyglu_synth"/>
    <property type="match status" value="1"/>
</dbReference>
<dbReference type="GO" id="GO:0004326">
    <property type="term" value="F:tetrahydrofolylpolyglutamate synthase activity"/>
    <property type="evidence" value="ECO:0007669"/>
    <property type="project" value="UniProtKB-EC"/>
</dbReference>
<evidence type="ECO:0000256" key="2">
    <source>
        <dbReference type="ARBA" id="ARBA00008276"/>
    </source>
</evidence>
<evidence type="ECO:0000256" key="1">
    <source>
        <dbReference type="ARBA" id="ARBA00001946"/>
    </source>
</evidence>
<comment type="catalytic activity">
    <reaction evidence="10">
        <text>(6S)-5,6,7,8-tetrahydrofolyl-(gamma-L-Glu)(n) + L-glutamate + ATP = (6S)-5,6,7,8-tetrahydrofolyl-(gamma-L-Glu)(n+1) + ADP + phosphate + H(+)</text>
        <dbReference type="Rhea" id="RHEA:10580"/>
        <dbReference type="Rhea" id="RHEA-COMP:14738"/>
        <dbReference type="Rhea" id="RHEA-COMP:14740"/>
        <dbReference type="ChEBI" id="CHEBI:15378"/>
        <dbReference type="ChEBI" id="CHEBI:29985"/>
        <dbReference type="ChEBI" id="CHEBI:30616"/>
        <dbReference type="ChEBI" id="CHEBI:43474"/>
        <dbReference type="ChEBI" id="CHEBI:141005"/>
        <dbReference type="ChEBI" id="CHEBI:456216"/>
        <dbReference type="EC" id="6.3.2.17"/>
    </reaction>
</comment>
<dbReference type="GO" id="GO:0005737">
    <property type="term" value="C:cytoplasm"/>
    <property type="evidence" value="ECO:0007669"/>
    <property type="project" value="TreeGrafter"/>
</dbReference>
<feature type="domain" description="Mur ligase C-terminal" evidence="12">
    <location>
        <begin position="295"/>
        <end position="403"/>
    </location>
</feature>
<keyword evidence="4 11" id="KW-0436">Ligase</keyword>
<proteinExistence type="inferred from homology"/>
<dbReference type="FunFam" id="3.40.1190.10:FF:000011">
    <property type="entry name" value="Folylpolyglutamate synthase/dihydrofolate synthase"/>
    <property type="match status" value="1"/>
</dbReference>
<dbReference type="EC" id="6.3.2.17" evidence="3"/>
<reference evidence="14" key="1">
    <citation type="submission" date="2017-07" db="EMBL/GenBank/DDBJ databases">
        <authorList>
            <person name="Varghese N."/>
            <person name="Submissions S."/>
        </authorList>
    </citation>
    <scope>NUCLEOTIDE SEQUENCE [LARGE SCALE GENOMIC DNA]</scope>
    <source>
        <strain evidence="14">NLAE-zl-C134</strain>
    </source>
</reference>
<organism evidence="13 14">
    <name type="scientific">Faecalicatena contorta</name>
    <dbReference type="NCBI Taxonomy" id="39482"/>
    <lineage>
        <taxon>Bacteria</taxon>
        <taxon>Bacillati</taxon>
        <taxon>Bacillota</taxon>
        <taxon>Clostridia</taxon>
        <taxon>Lachnospirales</taxon>
        <taxon>Lachnospiraceae</taxon>
        <taxon>Faecalicatena</taxon>
    </lineage>
</organism>
<dbReference type="NCBIfam" id="TIGR01499">
    <property type="entry name" value="folC"/>
    <property type="match status" value="1"/>
</dbReference>
<keyword evidence="6 11" id="KW-0547">Nucleotide-binding</keyword>
<dbReference type="SUPFAM" id="SSF53623">
    <property type="entry name" value="MurD-like peptide ligases, catalytic domain"/>
    <property type="match status" value="1"/>
</dbReference>
<evidence type="ECO:0000313" key="13">
    <source>
        <dbReference type="EMBL" id="SUQ14496.1"/>
    </source>
</evidence>
<dbReference type="RefSeq" id="WP_109711426.1">
    <property type="nucleotide sequence ID" value="NZ_QGDS01000006.1"/>
</dbReference>
<evidence type="ECO:0000259" key="12">
    <source>
        <dbReference type="Pfam" id="PF02875"/>
    </source>
</evidence>
<evidence type="ECO:0000256" key="9">
    <source>
        <dbReference type="ARBA" id="ARBA00030592"/>
    </source>
</evidence>
<dbReference type="GO" id="GO:0008841">
    <property type="term" value="F:dihydrofolate synthase activity"/>
    <property type="evidence" value="ECO:0007669"/>
    <property type="project" value="TreeGrafter"/>
</dbReference>
<evidence type="ECO:0000313" key="14">
    <source>
        <dbReference type="Proteomes" id="UP000254051"/>
    </source>
</evidence>
<dbReference type="InterPro" id="IPR018109">
    <property type="entry name" value="Folylpolyglutamate_synth_CS"/>
</dbReference>
<dbReference type="PANTHER" id="PTHR11136:SF0">
    <property type="entry name" value="DIHYDROFOLATE SYNTHETASE-RELATED"/>
    <property type="match status" value="1"/>
</dbReference>
<evidence type="ECO:0000256" key="11">
    <source>
        <dbReference type="PIRNR" id="PIRNR001563"/>
    </source>
</evidence>
<dbReference type="SUPFAM" id="SSF53244">
    <property type="entry name" value="MurD-like peptide ligases, peptide-binding domain"/>
    <property type="match status" value="1"/>
</dbReference>
<dbReference type="InterPro" id="IPR004101">
    <property type="entry name" value="Mur_ligase_C"/>
</dbReference>
<evidence type="ECO:0000256" key="10">
    <source>
        <dbReference type="ARBA" id="ARBA00047493"/>
    </source>
</evidence>
<evidence type="ECO:0000256" key="3">
    <source>
        <dbReference type="ARBA" id="ARBA00013025"/>
    </source>
</evidence>
<gene>
    <name evidence="13" type="ORF">SAMN05216529_106189</name>
</gene>
<dbReference type="Gene3D" id="3.90.190.20">
    <property type="entry name" value="Mur ligase, C-terminal domain"/>
    <property type="match status" value="1"/>
</dbReference>
<keyword evidence="14" id="KW-1185">Reference proteome</keyword>
<dbReference type="Proteomes" id="UP000254051">
    <property type="component" value="Unassembled WGS sequence"/>
</dbReference>